<reference evidence="1 2" key="1">
    <citation type="submission" date="2013-12" db="EMBL/GenBank/DDBJ databases">
        <title>Draft genome of the parsitic nematode Ancylostoma duodenale.</title>
        <authorList>
            <person name="Mitreva M."/>
        </authorList>
    </citation>
    <scope>NUCLEOTIDE SEQUENCE [LARGE SCALE GENOMIC DNA]</scope>
    <source>
        <strain evidence="1 2">Zhejiang</strain>
    </source>
</reference>
<proteinExistence type="predicted"/>
<organism evidence="1 2">
    <name type="scientific">Ancylostoma duodenale</name>
    <dbReference type="NCBI Taxonomy" id="51022"/>
    <lineage>
        <taxon>Eukaryota</taxon>
        <taxon>Metazoa</taxon>
        <taxon>Ecdysozoa</taxon>
        <taxon>Nematoda</taxon>
        <taxon>Chromadorea</taxon>
        <taxon>Rhabditida</taxon>
        <taxon>Rhabditina</taxon>
        <taxon>Rhabditomorpha</taxon>
        <taxon>Strongyloidea</taxon>
        <taxon>Ancylostomatidae</taxon>
        <taxon>Ancylostomatinae</taxon>
        <taxon>Ancylostoma</taxon>
    </lineage>
</organism>
<protein>
    <submittedName>
        <fullName evidence="1">Uncharacterized protein</fullName>
    </submittedName>
</protein>
<dbReference type="OrthoDB" id="5869806at2759"/>
<evidence type="ECO:0000313" key="2">
    <source>
        <dbReference type="Proteomes" id="UP000054047"/>
    </source>
</evidence>
<dbReference type="EMBL" id="KN726195">
    <property type="protein sequence ID" value="KIH69248.1"/>
    <property type="molecule type" value="Genomic_DNA"/>
</dbReference>
<dbReference type="Proteomes" id="UP000054047">
    <property type="component" value="Unassembled WGS sequence"/>
</dbReference>
<name>A0A0C2DH25_9BILA</name>
<keyword evidence="2" id="KW-1185">Reference proteome</keyword>
<sequence>MFYALMDGITEVKRKLDRIEDTVHKNDDRLRSLEQLMLLKQEKQKVFPFSLPTTVCPAVPPTRYCEVCYQEGYQASKCHFKSRMDPAHHSHV</sequence>
<dbReference type="AlphaFoldDB" id="A0A0C2DH25"/>
<gene>
    <name evidence="1" type="ORF">ANCDUO_00414</name>
</gene>
<evidence type="ECO:0000313" key="1">
    <source>
        <dbReference type="EMBL" id="KIH69248.1"/>
    </source>
</evidence>
<accession>A0A0C2DH25</accession>